<dbReference type="GO" id="GO:0016836">
    <property type="term" value="F:hydro-lyase activity"/>
    <property type="evidence" value="ECO:0007669"/>
    <property type="project" value="InterPro"/>
</dbReference>
<dbReference type="SUPFAM" id="SSF117457">
    <property type="entry name" value="FumA C-terminal domain-like"/>
    <property type="match status" value="1"/>
</dbReference>
<evidence type="ECO:0000256" key="2">
    <source>
        <dbReference type="ARBA" id="ARBA00023239"/>
    </source>
</evidence>
<dbReference type="PANTHER" id="PTHR43351:SF2">
    <property type="entry name" value="L(+)-TARTRATE DEHYDRATASE SUBUNIT BETA-RELATED"/>
    <property type="match status" value="1"/>
</dbReference>
<proteinExistence type="inferred from homology"/>
<accession>A0A9E7ZKA0</accession>
<reference evidence="4" key="1">
    <citation type="submission" date="2022-08" db="EMBL/GenBank/DDBJ databases">
        <title>Complete Genome Sequences of 2 Bosea sp. soil isolates.</title>
        <authorList>
            <person name="Alvarez Arevalo M."/>
            <person name="Sterndorff E.B."/>
            <person name="Faurdal D."/>
            <person name="Joergensen T.S."/>
            <person name="Weber T."/>
        </authorList>
    </citation>
    <scope>NUCLEOTIDE SEQUENCE</scope>
    <source>
        <strain evidence="4">NBC_00436</strain>
    </source>
</reference>
<organism evidence="4">
    <name type="scientific">Bosea sp. NBC_00436</name>
    <dbReference type="NCBI Taxonomy" id="2969620"/>
    <lineage>
        <taxon>Bacteria</taxon>
        <taxon>Pseudomonadati</taxon>
        <taxon>Pseudomonadota</taxon>
        <taxon>Alphaproteobacteria</taxon>
        <taxon>Hyphomicrobiales</taxon>
        <taxon>Boseaceae</taxon>
        <taxon>Bosea</taxon>
    </lineage>
</organism>
<dbReference type="AlphaFoldDB" id="A0A9E7ZKA0"/>
<sequence>MPALRSLRLPLSEDDVRSLEVGDFVLLSGDIVITAGLPTHHRIIEAIEGRRDLPFDLTGAAFFHLGSYSRDTAQGLEILYMNPTTSTRFNPLMPTLIRHFGLRMVGGKGGLDAACAEAMKEVGCVYLSFLGGGAPLHSAAIETLVDVGWNDLVSHYRLVKLRVKDLGPLTVAIDAHGNSVFDRLQDEARARLPEIVAEMNNARGATDRPR</sequence>
<protein>
    <submittedName>
        <fullName evidence="4">Fumarate hydratase C-terminal domain-containing protein</fullName>
    </submittedName>
</protein>
<evidence type="ECO:0000256" key="1">
    <source>
        <dbReference type="ARBA" id="ARBA00008876"/>
    </source>
</evidence>
<evidence type="ECO:0000259" key="3">
    <source>
        <dbReference type="Pfam" id="PF05683"/>
    </source>
</evidence>
<comment type="similarity">
    <text evidence="1">Belongs to the class-I fumarase family.</text>
</comment>
<dbReference type="EMBL" id="CP102774">
    <property type="protein sequence ID" value="UZF86703.1"/>
    <property type="molecule type" value="Genomic_DNA"/>
</dbReference>
<feature type="domain" description="Fe-S hydro-lyase tartrate dehydratase beta-type catalytic" evidence="3">
    <location>
        <begin position="10"/>
        <end position="183"/>
    </location>
</feature>
<dbReference type="InterPro" id="IPR004647">
    <property type="entry name" value="Fe-S_hydro-lyase_TtdB-typ_cat"/>
</dbReference>
<keyword evidence="2" id="KW-0456">Lyase</keyword>
<dbReference type="Pfam" id="PF05683">
    <property type="entry name" value="Fumerase_C"/>
    <property type="match status" value="1"/>
</dbReference>
<evidence type="ECO:0000313" key="4">
    <source>
        <dbReference type="EMBL" id="UZF86703.1"/>
    </source>
</evidence>
<gene>
    <name evidence="4" type="ORF">NWE54_23560</name>
</gene>
<dbReference type="Gene3D" id="3.20.130.10">
    <property type="entry name" value="Fe-S hydro-lyase, tartrate dehydratase beta-type, catalytic domain"/>
    <property type="match status" value="1"/>
</dbReference>
<dbReference type="PANTHER" id="PTHR43351">
    <property type="entry name" value="L(+)-TARTRATE DEHYDRATASE SUBUNIT BETA"/>
    <property type="match status" value="1"/>
</dbReference>
<name>A0A9E7ZKA0_9HYPH</name>
<dbReference type="InterPro" id="IPR036660">
    <property type="entry name" value="Fe-S_hydroAse_TtdB_cat_sf"/>
</dbReference>